<evidence type="ECO:0000256" key="10">
    <source>
        <dbReference type="SAM" id="Phobius"/>
    </source>
</evidence>
<dbReference type="InterPro" id="IPR036097">
    <property type="entry name" value="HisK_dim/P_sf"/>
</dbReference>
<dbReference type="CDD" id="cd00075">
    <property type="entry name" value="HATPase"/>
    <property type="match status" value="1"/>
</dbReference>
<dbReference type="GO" id="GO:0005886">
    <property type="term" value="C:plasma membrane"/>
    <property type="evidence" value="ECO:0007669"/>
    <property type="project" value="UniProtKB-SubCell"/>
</dbReference>
<accession>A0A078LX32</accession>
<feature type="transmembrane region" description="Helical" evidence="10">
    <location>
        <begin position="156"/>
        <end position="179"/>
    </location>
</feature>
<evidence type="ECO:0000256" key="6">
    <source>
        <dbReference type="ARBA" id="ARBA00022741"/>
    </source>
</evidence>
<comment type="catalytic activity">
    <reaction evidence="1">
        <text>ATP + protein L-histidine = ADP + protein N-phospho-L-histidine.</text>
        <dbReference type="EC" id="2.7.13.3"/>
    </reaction>
</comment>
<dbReference type="PRINTS" id="PR00344">
    <property type="entry name" value="BCTRLSENSOR"/>
</dbReference>
<dbReference type="EC" id="2.7.13.3" evidence="3"/>
<evidence type="ECO:0000256" key="8">
    <source>
        <dbReference type="ARBA" id="ARBA00022840"/>
    </source>
</evidence>
<dbReference type="PANTHER" id="PTHR42878">
    <property type="entry name" value="TWO-COMPONENT HISTIDINE KINASE"/>
    <property type="match status" value="1"/>
</dbReference>
<sequence length="411" mass="46495">MINTSKRKLTLAYTLLYFLLFSAFAAVLYGSLYYVMVQQQKNQLETFYTEQQHDFFTYLQLPESYLTYDPNRHYFYYIYDKEGTFIHGDESVKDLQPVLYQQFLSIPINQEKFLRTAWKGQHFITLQKPIYDKQTLVGYLFVGQTTTAQTHFFTTMGYVFIALTLLSTLLIALLSYYLATKAMAPLAMALSKQKRFVSDASHELRTPLTIFYSSLDILALEAKSLSPFGQQLIDELQEEATFMEQLLQQLLLLAKLDQSEDAPAFKRVDFSALAMITSQKFAKRMPANLTFSTAITPQLYCNGDEIRLRELLYILLDNAIAYTPKGSIYFSVEAAHNTIVVTITDSGVGIAADEVDAIFGRFYRTNHTAKQTGNGLGLAIAKAITLQHQGTISVSSTVGKGSTFTVILPKQ</sequence>
<dbReference type="InterPro" id="IPR005467">
    <property type="entry name" value="His_kinase_dom"/>
</dbReference>
<dbReference type="PATRIC" id="fig|1461583.4.peg.241"/>
<keyword evidence="5" id="KW-0808">Transferase</keyword>
<evidence type="ECO:0000256" key="4">
    <source>
        <dbReference type="ARBA" id="ARBA00022553"/>
    </source>
</evidence>
<dbReference type="Gene3D" id="3.30.565.10">
    <property type="entry name" value="Histidine kinase-like ATPase, C-terminal domain"/>
    <property type="match status" value="1"/>
</dbReference>
<dbReference type="SUPFAM" id="SSF47384">
    <property type="entry name" value="Homodimeric domain of signal transducing histidine kinase"/>
    <property type="match status" value="1"/>
</dbReference>
<dbReference type="InterPro" id="IPR036890">
    <property type="entry name" value="HATPase_C_sf"/>
</dbReference>
<proteinExistence type="predicted"/>
<dbReference type="HOGENOM" id="CLU_000445_89_6_9"/>
<keyword evidence="10" id="KW-1133">Transmembrane helix</keyword>
<evidence type="ECO:0000256" key="7">
    <source>
        <dbReference type="ARBA" id="ARBA00022777"/>
    </source>
</evidence>
<dbReference type="InterPro" id="IPR050351">
    <property type="entry name" value="BphY/WalK/GraS-like"/>
</dbReference>
<evidence type="ECO:0000256" key="5">
    <source>
        <dbReference type="ARBA" id="ARBA00022679"/>
    </source>
</evidence>
<dbReference type="EMBL" id="LN483073">
    <property type="protein sequence ID" value="CDZ99738.1"/>
    <property type="molecule type" value="Genomic_DNA"/>
</dbReference>
<dbReference type="GO" id="GO:0000155">
    <property type="term" value="F:phosphorelay sensor kinase activity"/>
    <property type="evidence" value="ECO:0007669"/>
    <property type="project" value="InterPro"/>
</dbReference>
<protein>
    <recommendedName>
        <fullName evidence="3">histidine kinase</fullName>
        <ecNumber evidence="3">2.7.13.3</ecNumber>
    </recommendedName>
</protein>
<reference evidence="12" key="1">
    <citation type="submission" date="2014-07" db="EMBL/GenBank/DDBJ databases">
        <authorList>
            <person name="Urmite Genomes Urmite Genomes"/>
        </authorList>
    </citation>
    <scope>NUCLEOTIDE SEQUENCE</scope>
    <source>
        <strain evidence="12">13S34_air</strain>
    </source>
</reference>
<evidence type="ECO:0000256" key="9">
    <source>
        <dbReference type="ARBA" id="ARBA00023012"/>
    </source>
</evidence>
<keyword evidence="10" id="KW-0472">Membrane</keyword>
<name>A0A078LX32_9BACL</name>
<dbReference type="SMART" id="SM00388">
    <property type="entry name" value="HisKA"/>
    <property type="match status" value="1"/>
</dbReference>
<dbReference type="SUPFAM" id="SSF55874">
    <property type="entry name" value="ATPase domain of HSP90 chaperone/DNA topoisomerase II/histidine kinase"/>
    <property type="match status" value="1"/>
</dbReference>
<dbReference type="GO" id="GO:0000156">
    <property type="term" value="F:phosphorelay response regulator activity"/>
    <property type="evidence" value="ECO:0007669"/>
    <property type="project" value="TreeGrafter"/>
</dbReference>
<keyword evidence="9" id="KW-0902">Two-component regulatory system</keyword>
<dbReference type="Pfam" id="PF00512">
    <property type="entry name" value="HisKA"/>
    <property type="match status" value="1"/>
</dbReference>
<keyword evidence="6" id="KW-0547">Nucleotide-binding</keyword>
<feature type="domain" description="Histidine kinase" evidence="11">
    <location>
        <begin position="199"/>
        <end position="411"/>
    </location>
</feature>
<evidence type="ECO:0000256" key="2">
    <source>
        <dbReference type="ARBA" id="ARBA00004651"/>
    </source>
</evidence>
<dbReference type="CDD" id="cd00082">
    <property type="entry name" value="HisKA"/>
    <property type="match status" value="1"/>
</dbReference>
<dbReference type="InterPro" id="IPR003594">
    <property type="entry name" value="HATPase_dom"/>
</dbReference>
<evidence type="ECO:0000256" key="3">
    <source>
        <dbReference type="ARBA" id="ARBA00012438"/>
    </source>
</evidence>
<dbReference type="PROSITE" id="PS50109">
    <property type="entry name" value="HIS_KIN"/>
    <property type="match status" value="1"/>
</dbReference>
<dbReference type="InterPro" id="IPR003661">
    <property type="entry name" value="HisK_dim/P_dom"/>
</dbReference>
<dbReference type="SMART" id="SM00387">
    <property type="entry name" value="HATPase_c"/>
    <property type="match status" value="1"/>
</dbReference>
<evidence type="ECO:0000313" key="12">
    <source>
        <dbReference type="EMBL" id="CDZ99738.1"/>
    </source>
</evidence>
<comment type="subcellular location">
    <subcellularLocation>
        <location evidence="2">Cell membrane</location>
        <topology evidence="2">Multi-pass membrane protein</topology>
    </subcellularLocation>
</comment>
<keyword evidence="10" id="KW-0812">Transmembrane</keyword>
<evidence type="ECO:0000259" key="11">
    <source>
        <dbReference type="PROSITE" id="PS50109"/>
    </source>
</evidence>
<dbReference type="AlphaFoldDB" id="A0A078LX32"/>
<dbReference type="Pfam" id="PF02518">
    <property type="entry name" value="HATPase_c"/>
    <property type="match status" value="1"/>
</dbReference>
<gene>
    <name evidence="12" type="primary">phoR_1</name>
    <name evidence="12" type="ORF">BN1050_00268</name>
</gene>
<dbReference type="InterPro" id="IPR004358">
    <property type="entry name" value="Sig_transdc_His_kin-like_C"/>
</dbReference>
<evidence type="ECO:0000256" key="1">
    <source>
        <dbReference type="ARBA" id="ARBA00000085"/>
    </source>
</evidence>
<dbReference type="FunFam" id="3.30.565.10:FF:000006">
    <property type="entry name" value="Sensor histidine kinase WalK"/>
    <property type="match status" value="1"/>
</dbReference>
<organism evidence="12">
    <name type="scientific">Metalysinibacillus saudimassiliensis</name>
    <dbReference type="NCBI Taxonomy" id="1461583"/>
    <lineage>
        <taxon>Bacteria</taxon>
        <taxon>Bacillati</taxon>
        <taxon>Bacillota</taxon>
        <taxon>Bacilli</taxon>
        <taxon>Bacillales</taxon>
        <taxon>Caryophanaceae</taxon>
        <taxon>Metalysinibacillus</taxon>
    </lineage>
</organism>
<keyword evidence="8" id="KW-0067">ATP-binding</keyword>
<dbReference type="Gene3D" id="1.10.287.130">
    <property type="match status" value="1"/>
</dbReference>
<dbReference type="PANTHER" id="PTHR42878:SF7">
    <property type="entry name" value="SENSOR HISTIDINE KINASE GLRK"/>
    <property type="match status" value="1"/>
</dbReference>
<dbReference type="GO" id="GO:0030295">
    <property type="term" value="F:protein kinase activator activity"/>
    <property type="evidence" value="ECO:0007669"/>
    <property type="project" value="TreeGrafter"/>
</dbReference>
<dbReference type="GO" id="GO:0005524">
    <property type="term" value="F:ATP binding"/>
    <property type="evidence" value="ECO:0007669"/>
    <property type="project" value="UniProtKB-KW"/>
</dbReference>
<keyword evidence="4" id="KW-0597">Phosphoprotein</keyword>
<dbReference type="GO" id="GO:0007234">
    <property type="term" value="P:osmosensory signaling via phosphorelay pathway"/>
    <property type="evidence" value="ECO:0007669"/>
    <property type="project" value="TreeGrafter"/>
</dbReference>
<keyword evidence="7" id="KW-0418">Kinase</keyword>